<dbReference type="EMBL" id="NBAG03000283">
    <property type="protein sequence ID" value="PNI48436.1"/>
    <property type="molecule type" value="Genomic_DNA"/>
</dbReference>
<comment type="caution">
    <text evidence="1">The sequence shown here is derived from an EMBL/GenBank/DDBJ whole genome shotgun (WGS) entry which is preliminary data.</text>
</comment>
<proteinExistence type="predicted"/>
<dbReference type="AlphaFoldDB" id="A0A2J8LME0"/>
<protein>
    <submittedName>
        <fullName evidence="1">TBC1D22A isoform 9</fullName>
    </submittedName>
</protein>
<sequence length="58" mass="6625">MASDGARKQFWKRSNSKLPGRDWVSLCYPGWSRSPDLVIRPPRPPDKTGFLCSCDMLL</sequence>
<dbReference type="Proteomes" id="UP000236370">
    <property type="component" value="Unassembled WGS sequence"/>
</dbReference>
<evidence type="ECO:0000313" key="2">
    <source>
        <dbReference type="Proteomes" id="UP000236370"/>
    </source>
</evidence>
<gene>
    <name evidence="1" type="ORF">CK820_G0027364</name>
</gene>
<reference evidence="1 2" key="1">
    <citation type="submission" date="2017-12" db="EMBL/GenBank/DDBJ databases">
        <title>High-resolution comparative analysis of great ape genomes.</title>
        <authorList>
            <person name="Pollen A."/>
            <person name="Hastie A."/>
            <person name="Hormozdiari F."/>
            <person name="Dougherty M."/>
            <person name="Liu R."/>
            <person name="Chaisson M."/>
            <person name="Hoppe E."/>
            <person name="Hill C."/>
            <person name="Pang A."/>
            <person name="Hillier L."/>
            <person name="Baker C."/>
            <person name="Armstrong J."/>
            <person name="Shendure J."/>
            <person name="Paten B."/>
            <person name="Wilson R."/>
            <person name="Chao H."/>
            <person name="Schneider V."/>
            <person name="Ventura M."/>
            <person name="Kronenberg Z."/>
            <person name="Murali S."/>
            <person name="Gordon D."/>
            <person name="Cantsilieris S."/>
            <person name="Munson K."/>
            <person name="Nelson B."/>
            <person name="Raja A."/>
            <person name="Underwood J."/>
            <person name="Diekhans M."/>
            <person name="Fiddes I."/>
            <person name="Haussler D."/>
            <person name="Eichler E."/>
        </authorList>
    </citation>
    <scope>NUCLEOTIDE SEQUENCE [LARGE SCALE GENOMIC DNA]</scope>
    <source>
        <strain evidence="1">Yerkes chimp pedigree #C0471</strain>
    </source>
</reference>
<organism evidence="1 2">
    <name type="scientific">Pan troglodytes</name>
    <name type="common">Chimpanzee</name>
    <dbReference type="NCBI Taxonomy" id="9598"/>
    <lineage>
        <taxon>Eukaryota</taxon>
        <taxon>Metazoa</taxon>
        <taxon>Chordata</taxon>
        <taxon>Craniata</taxon>
        <taxon>Vertebrata</taxon>
        <taxon>Euteleostomi</taxon>
        <taxon>Mammalia</taxon>
        <taxon>Eutheria</taxon>
        <taxon>Euarchontoglires</taxon>
        <taxon>Primates</taxon>
        <taxon>Haplorrhini</taxon>
        <taxon>Catarrhini</taxon>
        <taxon>Hominidae</taxon>
        <taxon>Pan</taxon>
    </lineage>
</organism>
<evidence type="ECO:0000313" key="1">
    <source>
        <dbReference type="EMBL" id="PNI48436.1"/>
    </source>
</evidence>
<name>A0A2J8LME0_PANTR</name>
<accession>A0A2J8LME0</accession>